<evidence type="ECO:0000313" key="6">
    <source>
        <dbReference type="Proteomes" id="UP001501353"/>
    </source>
</evidence>
<accession>A0ABP7TVT7</accession>
<evidence type="ECO:0000256" key="3">
    <source>
        <dbReference type="ARBA" id="ARBA00023172"/>
    </source>
</evidence>
<gene>
    <name evidence="5" type="ORF">GCM10022212_33400</name>
</gene>
<evidence type="ECO:0000256" key="2">
    <source>
        <dbReference type="ARBA" id="ARBA00022908"/>
    </source>
</evidence>
<dbReference type="Pfam" id="PF13356">
    <property type="entry name" value="Arm-DNA-bind_3"/>
    <property type="match status" value="1"/>
</dbReference>
<dbReference type="InterPro" id="IPR002104">
    <property type="entry name" value="Integrase_catalytic"/>
</dbReference>
<dbReference type="InterPro" id="IPR025166">
    <property type="entry name" value="Integrase_DNA_bind_dom"/>
</dbReference>
<dbReference type="InterPro" id="IPR050808">
    <property type="entry name" value="Phage_Integrase"/>
</dbReference>
<dbReference type="Pfam" id="PF00589">
    <property type="entry name" value="Phage_integrase"/>
    <property type="match status" value="1"/>
</dbReference>
<dbReference type="PANTHER" id="PTHR30629:SF6">
    <property type="entry name" value="PROPHAGE INTEGRASE INTA-RELATED"/>
    <property type="match status" value="1"/>
</dbReference>
<dbReference type="Proteomes" id="UP001501353">
    <property type="component" value="Unassembled WGS sequence"/>
</dbReference>
<evidence type="ECO:0000256" key="1">
    <source>
        <dbReference type="ARBA" id="ARBA00008857"/>
    </source>
</evidence>
<keyword evidence="3" id="KW-0233">DNA recombination</keyword>
<evidence type="ECO:0000259" key="4">
    <source>
        <dbReference type="PROSITE" id="PS51898"/>
    </source>
</evidence>
<dbReference type="InterPro" id="IPR011010">
    <property type="entry name" value="DNA_brk_join_enz"/>
</dbReference>
<dbReference type="RefSeq" id="WP_344765046.1">
    <property type="nucleotide sequence ID" value="NZ_BAAAZE010000014.1"/>
</dbReference>
<sequence>MAKVKFTAGRIADFTHEQGKKSPSFLWDSIAPGLGLRATPAGAKSYIFQSKLDGQVIRITIGAPDTWTIDKAQAEARRLKVIIDGGQDPRQVKADGLASKQADRDAKEAIATALKARQASESITLGDVWPVYVAERSPNWSVHHNEAHARIIQAGGENWKRGKKITEPGPLASLAGVRLVDLTMPRIEAWAKVEAISRPSSGRLAMRLLKACLNWGAAHADYAAMTTTNAAKSTKARESLGKAKVKNDVLQREQLAAWFAAVRQTRNPVIGAYLQCLLLTGARREELAALRWTDVDFQWNSLKLNDKVEEFRMVPMTPYVAHLLAALPRRNEWVFSSPASRDGNLSEPRYAHNQATVSAGLPHLSLHGLRRSFASLCEWTETPAGIAAQIQGHAPQGVREQNYIRRPLDLLRMWHVKIEGWMLEQAGIEFVTVTPGLRAVI</sequence>
<dbReference type="SUPFAM" id="SSF56349">
    <property type="entry name" value="DNA breaking-rejoining enzymes"/>
    <property type="match status" value="1"/>
</dbReference>
<dbReference type="InterPro" id="IPR013762">
    <property type="entry name" value="Integrase-like_cat_sf"/>
</dbReference>
<keyword evidence="2" id="KW-0229">DNA integration</keyword>
<comment type="caution">
    <text evidence="5">The sequence shown here is derived from an EMBL/GenBank/DDBJ whole genome shotgun (WGS) entry which is preliminary data.</text>
</comment>
<dbReference type="EMBL" id="BAAAZE010000014">
    <property type="protein sequence ID" value="GAA4031935.1"/>
    <property type="molecule type" value="Genomic_DNA"/>
</dbReference>
<dbReference type="InterPro" id="IPR038488">
    <property type="entry name" value="Integrase_DNA-bd_sf"/>
</dbReference>
<feature type="domain" description="Tyr recombinase" evidence="4">
    <location>
        <begin position="245"/>
        <end position="416"/>
    </location>
</feature>
<protein>
    <submittedName>
        <fullName evidence="5">Integrase family protein</fullName>
    </submittedName>
</protein>
<proteinExistence type="inferred from homology"/>
<organism evidence="5 6">
    <name type="scientific">Actimicrobium antarcticum</name>
    <dbReference type="NCBI Taxonomy" id="1051899"/>
    <lineage>
        <taxon>Bacteria</taxon>
        <taxon>Pseudomonadati</taxon>
        <taxon>Pseudomonadota</taxon>
        <taxon>Betaproteobacteria</taxon>
        <taxon>Burkholderiales</taxon>
        <taxon>Oxalobacteraceae</taxon>
        <taxon>Actimicrobium</taxon>
    </lineage>
</organism>
<keyword evidence="6" id="KW-1185">Reference proteome</keyword>
<evidence type="ECO:0000313" key="5">
    <source>
        <dbReference type="EMBL" id="GAA4031935.1"/>
    </source>
</evidence>
<dbReference type="Gene3D" id="1.10.443.10">
    <property type="entry name" value="Intergrase catalytic core"/>
    <property type="match status" value="1"/>
</dbReference>
<dbReference type="PROSITE" id="PS51898">
    <property type="entry name" value="TYR_RECOMBINASE"/>
    <property type="match status" value="1"/>
</dbReference>
<comment type="similarity">
    <text evidence="1">Belongs to the 'phage' integrase family.</text>
</comment>
<dbReference type="Gene3D" id="3.30.160.390">
    <property type="entry name" value="Integrase, DNA-binding domain"/>
    <property type="match status" value="1"/>
</dbReference>
<reference evidence="6" key="1">
    <citation type="journal article" date="2019" name="Int. J. Syst. Evol. Microbiol.">
        <title>The Global Catalogue of Microorganisms (GCM) 10K type strain sequencing project: providing services to taxonomists for standard genome sequencing and annotation.</title>
        <authorList>
            <consortium name="The Broad Institute Genomics Platform"/>
            <consortium name="The Broad Institute Genome Sequencing Center for Infectious Disease"/>
            <person name="Wu L."/>
            <person name="Ma J."/>
        </authorList>
    </citation>
    <scope>NUCLEOTIDE SEQUENCE [LARGE SCALE GENOMIC DNA]</scope>
    <source>
        <strain evidence="6">JCM 16673</strain>
    </source>
</reference>
<name>A0ABP7TVT7_9BURK</name>
<dbReference type="PANTHER" id="PTHR30629">
    <property type="entry name" value="PROPHAGE INTEGRASE"/>
    <property type="match status" value="1"/>
</dbReference>